<sequence length="571" mass="57628">MSPAEPGGAEEPGGADTQPFVVGDRLAELLALAALARAMLLRELRGLLVWVLGMGALCWYSVDALSRSYRTEELRLAAGVMERTPSMAAFTGPGHGMEAVADGVAPSLAALVANELLVYVALGLAVLAIVLVVRHTRATEESGQAGLVRAGALRPGAEAWVVLLVLDICLTAVGLGVWAGLVLGGLGASGALAMTAGSVGVGLCLGAAALLAAQTAPSARSARGAALLALLAAFSLRAVGDVLHSLGQPGAWLSLLSPIGWAQAMRPWTGEAWGWAVVLVVVADGVALLALALAARRDLDSPVVAWPSRPGLGRPGPRGPWTLALRVQASAAAWWVVGAVAMAALYGCLTGSLEGSLGTIVQESEYLAAFLGGGFAARSYVSLVLTFLALVAAGAGVAVMGSAWRDELAGRAQALVAAPRPRGQRVLTAALAAAVGSLATLVAGAACLGLTSAATTGQRELALDSLLAAFGAWPACLALIGAGALATGLGRAVGPVAWGLFAWTAMLTLLADLLDLPQWLRDLSVLEHVPQVLTLGHASPSLSWTGALVLTGLAAVLLSAGAWLAGRRDLA</sequence>
<feature type="transmembrane region" description="Helical" evidence="1">
    <location>
        <begin position="272"/>
        <end position="294"/>
    </location>
</feature>
<evidence type="ECO:0000313" key="2">
    <source>
        <dbReference type="EMBL" id="VEG28598.1"/>
    </source>
</evidence>
<feature type="transmembrane region" description="Helical" evidence="1">
    <location>
        <begin position="44"/>
        <end position="62"/>
    </location>
</feature>
<keyword evidence="3" id="KW-1185">Reference proteome</keyword>
<feature type="transmembrane region" description="Helical" evidence="1">
    <location>
        <begin position="466"/>
        <end position="489"/>
    </location>
</feature>
<reference evidence="2 3" key="1">
    <citation type="submission" date="2018-12" db="EMBL/GenBank/DDBJ databases">
        <authorList>
            <consortium name="Pathogen Informatics"/>
        </authorList>
    </citation>
    <scope>NUCLEOTIDE SEQUENCE [LARGE SCALE GENOMIC DNA]</scope>
    <source>
        <strain evidence="2 3">NCTC11636</strain>
    </source>
</reference>
<feature type="transmembrane region" description="Helical" evidence="1">
    <location>
        <begin position="159"/>
        <end position="179"/>
    </location>
</feature>
<keyword evidence="1" id="KW-0472">Membrane</keyword>
<dbReference type="KEGG" id="ahw:NCTC11636_01622"/>
<dbReference type="EMBL" id="LR134350">
    <property type="protein sequence ID" value="VEG28598.1"/>
    <property type="molecule type" value="Genomic_DNA"/>
</dbReference>
<dbReference type="Proteomes" id="UP000266895">
    <property type="component" value="Chromosome"/>
</dbReference>
<feature type="transmembrane region" description="Helical" evidence="1">
    <location>
        <begin position="191"/>
        <end position="213"/>
    </location>
</feature>
<gene>
    <name evidence="2" type="ORF">NCTC11636_01622</name>
</gene>
<dbReference type="RefSeq" id="WP_126382670.1">
    <property type="nucleotide sequence ID" value="NZ_LR134350.1"/>
</dbReference>
<feature type="transmembrane region" description="Helical" evidence="1">
    <location>
        <begin position="225"/>
        <end position="246"/>
    </location>
</feature>
<evidence type="ECO:0000256" key="1">
    <source>
        <dbReference type="SAM" id="Phobius"/>
    </source>
</evidence>
<feature type="transmembrane region" description="Helical" evidence="1">
    <location>
        <begin position="426"/>
        <end position="454"/>
    </location>
</feature>
<dbReference type="AlphaFoldDB" id="A0A448HHW6"/>
<feature type="transmembrane region" description="Helical" evidence="1">
    <location>
        <begin position="496"/>
        <end position="514"/>
    </location>
</feature>
<keyword evidence="1" id="KW-0812">Transmembrane</keyword>
<feature type="transmembrane region" description="Helical" evidence="1">
    <location>
        <begin position="116"/>
        <end position="133"/>
    </location>
</feature>
<feature type="transmembrane region" description="Helical" evidence="1">
    <location>
        <begin position="380"/>
        <end position="405"/>
    </location>
</feature>
<name>A0A448HHW6_9ACTO</name>
<organism evidence="2 3">
    <name type="scientific">Actinomyces howellii</name>
    <dbReference type="NCBI Taxonomy" id="52771"/>
    <lineage>
        <taxon>Bacteria</taxon>
        <taxon>Bacillati</taxon>
        <taxon>Actinomycetota</taxon>
        <taxon>Actinomycetes</taxon>
        <taxon>Actinomycetales</taxon>
        <taxon>Actinomycetaceae</taxon>
        <taxon>Actinomyces</taxon>
    </lineage>
</organism>
<feature type="transmembrane region" description="Helical" evidence="1">
    <location>
        <begin position="542"/>
        <end position="565"/>
    </location>
</feature>
<evidence type="ECO:0008006" key="4">
    <source>
        <dbReference type="Google" id="ProtNLM"/>
    </source>
</evidence>
<proteinExistence type="predicted"/>
<protein>
    <recommendedName>
        <fullName evidence="4">ABC-2 family transporter protein</fullName>
    </recommendedName>
</protein>
<accession>A0A448HHW6</accession>
<dbReference type="OrthoDB" id="2014935at2"/>
<keyword evidence="1" id="KW-1133">Transmembrane helix</keyword>
<evidence type="ECO:0000313" key="3">
    <source>
        <dbReference type="Proteomes" id="UP000266895"/>
    </source>
</evidence>
<feature type="transmembrane region" description="Helical" evidence="1">
    <location>
        <begin position="323"/>
        <end position="346"/>
    </location>
</feature>